<dbReference type="InterPro" id="IPR004320">
    <property type="entry name" value="BPS1_pln"/>
</dbReference>
<accession>A0A9D4UQ71</accession>
<keyword evidence="1" id="KW-0812">Transmembrane</keyword>
<dbReference type="OrthoDB" id="1910826at2759"/>
<dbReference type="GO" id="GO:0048367">
    <property type="term" value="P:shoot system development"/>
    <property type="evidence" value="ECO:0007669"/>
    <property type="project" value="InterPro"/>
</dbReference>
<name>A0A9D4UQ71_ADICA</name>
<evidence type="ECO:0000313" key="2">
    <source>
        <dbReference type="EMBL" id="KAI5071946.1"/>
    </source>
</evidence>
<organism evidence="2 3">
    <name type="scientific">Adiantum capillus-veneris</name>
    <name type="common">Maidenhair fern</name>
    <dbReference type="NCBI Taxonomy" id="13818"/>
    <lineage>
        <taxon>Eukaryota</taxon>
        <taxon>Viridiplantae</taxon>
        <taxon>Streptophyta</taxon>
        <taxon>Embryophyta</taxon>
        <taxon>Tracheophyta</taxon>
        <taxon>Polypodiopsida</taxon>
        <taxon>Polypodiidae</taxon>
        <taxon>Polypodiales</taxon>
        <taxon>Pteridineae</taxon>
        <taxon>Pteridaceae</taxon>
        <taxon>Vittarioideae</taxon>
        <taxon>Adiantum</taxon>
    </lineage>
</organism>
<keyword evidence="1" id="KW-1133">Transmembrane helix</keyword>
<feature type="transmembrane region" description="Helical" evidence="1">
    <location>
        <begin position="207"/>
        <end position="230"/>
    </location>
</feature>
<dbReference type="Proteomes" id="UP000886520">
    <property type="component" value="Chromosome 13"/>
</dbReference>
<reference evidence="2" key="1">
    <citation type="submission" date="2021-01" db="EMBL/GenBank/DDBJ databases">
        <title>Adiantum capillus-veneris genome.</title>
        <authorList>
            <person name="Fang Y."/>
            <person name="Liao Q."/>
        </authorList>
    </citation>
    <scope>NUCLEOTIDE SEQUENCE</scope>
    <source>
        <strain evidence="2">H3</strain>
        <tissue evidence="2">Leaf</tissue>
    </source>
</reference>
<keyword evidence="1" id="KW-0472">Membrane</keyword>
<dbReference type="Pfam" id="PF03087">
    <property type="entry name" value="BPS1"/>
    <property type="match status" value="1"/>
</dbReference>
<dbReference type="PANTHER" id="PTHR31509">
    <property type="entry name" value="BPS1-LIKE PROTEIN"/>
    <property type="match status" value="1"/>
</dbReference>
<evidence type="ECO:0000313" key="3">
    <source>
        <dbReference type="Proteomes" id="UP000886520"/>
    </source>
</evidence>
<gene>
    <name evidence="2" type="ORF">GOP47_0014197</name>
</gene>
<sequence>MASSSMFSSLLQSLPSSKFSFRVTSGIGTFYNPVLGLLESKLANQLELLTRPPSDHQDLSYLSARWLHNAMSTVIFANSNAKTSIVDLQNALSDSGSYCKWLDECLDDNIRVLDTCLILQESLSCSKLHLSYVKAILGTLMHPADKQVSKARLLRAAHAVSQCVKLAQQKNTEMGSKRSKLETCGSVLRRMGEKLYSLEDQYKGNGWGVMYVAHMITIFVCGVMVTAFSVGGPKKANMSTISISSQSNWWLALSALQQRIKEEVETKRIQKMPYLEELEKMDSLFICLTQRITQALEDGLFPVLLDEEKPMKKAMGDLQRCVDELGHGLAKLEQDITELYQELVTSRMMLLDIYPKSSAIPRVYLELDEPKRQN</sequence>
<dbReference type="EMBL" id="JABFUD020000013">
    <property type="protein sequence ID" value="KAI5071946.1"/>
    <property type="molecule type" value="Genomic_DNA"/>
</dbReference>
<dbReference type="GO" id="GO:0048364">
    <property type="term" value="P:root development"/>
    <property type="evidence" value="ECO:0007669"/>
    <property type="project" value="InterPro"/>
</dbReference>
<evidence type="ECO:0000256" key="1">
    <source>
        <dbReference type="SAM" id="Phobius"/>
    </source>
</evidence>
<keyword evidence="3" id="KW-1185">Reference proteome</keyword>
<dbReference type="AlphaFoldDB" id="A0A9D4UQ71"/>
<comment type="caution">
    <text evidence="2">The sequence shown here is derived from an EMBL/GenBank/DDBJ whole genome shotgun (WGS) entry which is preliminary data.</text>
</comment>
<proteinExistence type="predicted"/>
<protein>
    <submittedName>
        <fullName evidence="2">Uncharacterized protein</fullName>
    </submittedName>
</protein>